<sequence length="109" mass="12927">MSDKGLVWHGLFRLDRLRRRPIELTEVARRFNATTDEEQKATTLALLRFLRSMEEDGLVEIDEANLSYRATAKWRAIKRRARLANAVATVRAVSARWYRKLLRLFRLKR</sequence>
<dbReference type="EMBL" id="LQPK01000005">
    <property type="protein sequence ID" value="ORW33238.1"/>
    <property type="molecule type" value="Genomic_DNA"/>
</dbReference>
<evidence type="ECO:0000313" key="2">
    <source>
        <dbReference type="Proteomes" id="UP000193801"/>
    </source>
</evidence>
<name>A0ABX3VU92_9MYCO</name>
<gene>
    <name evidence="1" type="ORF">AWB91_08920</name>
</gene>
<accession>A0ABX3VU92</accession>
<organism evidence="1 2">
    <name type="scientific">Mycobacterium paraense</name>
    <dbReference type="NCBI Taxonomy" id="767916"/>
    <lineage>
        <taxon>Bacteria</taxon>
        <taxon>Bacillati</taxon>
        <taxon>Actinomycetota</taxon>
        <taxon>Actinomycetes</taxon>
        <taxon>Mycobacteriales</taxon>
        <taxon>Mycobacteriaceae</taxon>
        <taxon>Mycobacterium</taxon>
        <taxon>Mycobacterium simiae complex</taxon>
    </lineage>
</organism>
<dbReference type="InterPro" id="IPR036390">
    <property type="entry name" value="WH_DNA-bd_sf"/>
</dbReference>
<dbReference type="SUPFAM" id="SSF46785">
    <property type="entry name" value="Winged helix' DNA-binding domain"/>
    <property type="match status" value="1"/>
</dbReference>
<proteinExistence type="predicted"/>
<evidence type="ECO:0000313" key="1">
    <source>
        <dbReference type="EMBL" id="ORW33238.1"/>
    </source>
</evidence>
<protein>
    <submittedName>
        <fullName evidence="1">Uncharacterized protein</fullName>
    </submittedName>
</protein>
<reference evidence="1 2" key="1">
    <citation type="journal article" date="2015" name="Emerg. Microbes Infect.">
        <title>Characterization of 17 strains belonging to the Mycobacterium simiae complex and description of Mycobacterium paraense sp. nov.</title>
        <authorList>
            <person name="Fusco da Costa A.R."/>
            <person name="Fedrizzi T."/>
            <person name="Lopes M.L."/>
            <person name="Pecorari M."/>
            <person name="Oliveira da Costa W.L."/>
            <person name="Giacobazzi E."/>
            <person name="da Costa Bahia J.R."/>
            <person name="De Sanctis V."/>
            <person name="Batista Lima K.V."/>
            <person name="Bertorelli R."/>
            <person name="Grottola A."/>
            <person name="Fabio A."/>
            <person name="Mariottini A."/>
            <person name="Ferretti P."/>
            <person name="Di Leva F."/>
            <person name="Fregni Serpini G."/>
            <person name="Tagliazucchi S."/>
            <person name="Rumpianesi F."/>
            <person name="Jousson O."/>
            <person name="Segata N."/>
            <person name="Tortoli E."/>
        </authorList>
    </citation>
    <scope>NUCLEOTIDE SEQUENCE [LARGE SCALE GENOMIC DNA]</scope>
    <source>
        <strain evidence="1 2">FI-07156</strain>
    </source>
</reference>
<comment type="caution">
    <text evidence="1">The sequence shown here is derived from an EMBL/GenBank/DDBJ whole genome shotgun (WGS) entry which is preliminary data.</text>
</comment>
<dbReference type="RefSeq" id="WP_085099927.1">
    <property type="nucleotide sequence ID" value="NZ_LQPK01000005.1"/>
</dbReference>
<keyword evidence="2" id="KW-1185">Reference proteome</keyword>
<dbReference type="Proteomes" id="UP000193801">
    <property type="component" value="Unassembled WGS sequence"/>
</dbReference>